<name>A0A022QTS3_ERYGU</name>
<accession>A0A022QTS3</accession>
<dbReference type="Proteomes" id="UP000030748">
    <property type="component" value="Unassembled WGS sequence"/>
</dbReference>
<dbReference type="Pfam" id="PF15054">
    <property type="entry name" value="DUF4535"/>
    <property type="match status" value="1"/>
</dbReference>
<dbReference type="eggNOG" id="ENOG502S7CV">
    <property type="taxonomic scope" value="Eukaryota"/>
</dbReference>
<organism evidence="1 2">
    <name type="scientific">Erythranthe guttata</name>
    <name type="common">Yellow monkey flower</name>
    <name type="synonym">Mimulus guttatus</name>
    <dbReference type="NCBI Taxonomy" id="4155"/>
    <lineage>
        <taxon>Eukaryota</taxon>
        <taxon>Viridiplantae</taxon>
        <taxon>Streptophyta</taxon>
        <taxon>Embryophyta</taxon>
        <taxon>Tracheophyta</taxon>
        <taxon>Spermatophyta</taxon>
        <taxon>Magnoliopsida</taxon>
        <taxon>eudicotyledons</taxon>
        <taxon>Gunneridae</taxon>
        <taxon>Pentapetalae</taxon>
        <taxon>asterids</taxon>
        <taxon>lamiids</taxon>
        <taxon>Lamiales</taxon>
        <taxon>Phrymaceae</taxon>
        <taxon>Erythranthe</taxon>
    </lineage>
</organism>
<evidence type="ECO:0000313" key="1">
    <source>
        <dbReference type="EMBL" id="EYU31321.1"/>
    </source>
</evidence>
<dbReference type="EMBL" id="KI630984">
    <property type="protein sequence ID" value="EYU31321.1"/>
    <property type="molecule type" value="Genomic_DNA"/>
</dbReference>
<evidence type="ECO:0000313" key="2">
    <source>
        <dbReference type="Proteomes" id="UP000030748"/>
    </source>
</evidence>
<gene>
    <name evidence="1" type="ORF">MIMGU_mgv11b020115mg</name>
</gene>
<dbReference type="PANTHER" id="PTHR33528">
    <property type="entry name" value="OS07G0239500 PROTEIN"/>
    <property type="match status" value="1"/>
</dbReference>
<proteinExistence type="predicted"/>
<protein>
    <submittedName>
        <fullName evidence="1">Uncharacterized protein</fullName>
    </submittedName>
</protein>
<keyword evidence="2" id="KW-1185">Reference proteome</keyword>
<sequence>MGIFRGSFPFIAGSVCGIYIAQNYNLPNMKKVVYEALFTAKQVEEKYRKPKKPGDDFAKGFIISKTHTWSNVRTGRTATCLTDRLLTVRF</sequence>
<dbReference type="InterPro" id="IPR027854">
    <property type="entry name" value="STMP1"/>
</dbReference>
<dbReference type="AlphaFoldDB" id="A0A022QTS3"/>
<reference evidence="1 2" key="1">
    <citation type="journal article" date="2013" name="Proc. Natl. Acad. Sci. U.S.A.">
        <title>Fine-scale variation in meiotic recombination in Mimulus inferred from population shotgun sequencing.</title>
        <authorList>
            <person name="Hellsten U."/>
            <person name="Wright K.M."/>
            <person name="Jenkins J."/>
            <person name="Shu S."/>
            <person name="Yuan Y."/>
            <person name="Wessler S.R."/>
            <person name="Schmutz J."/>
            <person name="Willis J.H."/>
            <person name="Rokhsar D.S."/>
        </authorList>
    </citation>
    <scope>NUCLEOTIDE SEQUENCE [LARGE SCALE GENOMIC DNA]</scope>
    <source>
        <strain evidence="2">cv. DUN x IM62</strain>
    </source>
</reference>
<dbReference type="STRING" id="4155.A0A022QTS3"/>
<dbReference type="PANTHER" id="PTHR33528:SF17">
    <property type="entry name" value="TRANSMEMBRANE PROTEIN"/>
    <property type="match status" value="1"/>
</dbReference>